<name>A0ABQ3WJQ5_9ACTN</name>
<dbReference type="Pfam" id="PF14534">
    <property type="entry name" value="DUF4440"/>
    <property type="match status" value="1"/>
</dbReference>
<dbReference type="InterPro" id="IPR027843">
    <property type="entry name" value="DUF4440"/>
</dbReference>
<sequence length="146" mass="15472">MGMTDSQQSFREADSLPPDSIHPTTDLDGHVATYGAAFATGSSAVVDRFYEPDAVLVPQPGTPLTGAAERLAAYEHLLGFGVPLVAGTRHLYVAGDIALSVVDWSMRGVAHQGYPLDLSGVAADVLRRGADGRWRYLINNPFGTSS</sequence>
<evidence type="ECO:0000313" key="3">
    <source>
        <dbReference type="EMBL" id="GID46475.1"/>
    </source>
</evidence>
<accession>A0ABQ3WJQ5</accession>
<dbReference type="EMBL" id="BOMF01000075">
    <property type="protein sequence ID" value="GID46475.1"/>
    <property type="molecule type" value="Genomic_DNA"/>
</dbReference>
<evidence type="ECO:0000259" key="2">
    <source>
        <dbReference type="Pfam" id="PF14534"/>
    </source>
</evidence>
<dbReference type="SUPFAM" id="SSF54427">
    <property type="entry name" value="NTF2-like"/>
    <property type="match status" value="1"/>
</dbReference>
<gene>
    <name evidence="3" type="ORF">Aca07nite_37500</name>
</gene>
<protein>
    <recommendedName>
        <fullName evidence="2">DUF4440 domain-containing protein</fullName>
    </recommendedName>
</protein>
<reference evidence="3" key="1">
    <citation type="submission" date="2021-01" db="EMBL/GenBank/DDBJ databases">
        <title>Whole genome shotgun sequence of Actinoplanes capillaceus NBRC 16408.</title>
        <authorList>
            <person name="Komaki H."/>
            <person name="Tamura T."/>
        </authorList>
    </citation>
    <scope>NUCLEOTIDE SEQUENCE [LARGE SCALE GENOMIC DNA]</scope>
    <source>
        <strain evidence="3">NBRC 16408</strain>
    </source>
</reference>
<feature type="compositionally biased region" description="Polar residues" evidence="1">
    <location>
        <begin position="1"/>
        <end position="10"/>
    </location>
</feature>
<organism evidence="3">
    <name type="scientific">Actinoplanes campanulatus</name>
    <dbReference type="NCBI Taxonomy" id="113559"/>
    <lineage>
        <taxon>Bacteria</taxon>
        <taxon>Bacillati</taxon>
        <taxon>Actinomycetota</taxon>
        <taxon>Actinomycetes</taxon>
        <taxon>Micromonosporales</taxon>
        <taxon>Micromonosporaceae</taxon>
        <taxon>Actinoplanes</taxon>
    </lineage>
</organism>
<evidence type="ECO:0000256" key="1">
    <source>
        <dbReference type="SAM" id="MobiDB-lite"/>
    </source>
</evidence>
<feature type="region of interest" description="Disordered" evidence="1">
    <location>
        <begin position="1"/>
        <end position="25"/>
    </location>
</feature>
<feature type="domain" description="DUF4440" evidence="2">
    <location>
        <begin position="31"/>
        <end position="135"/>
    </location>
</feature>
<dbReference type="InterPro" id="IPR032710">
    <property type="entry name" value="NTF2-like_dom_sf"/>
</dbReference>
<comment type="caution">
    <text evidence="3">The sequence shown here is derived from an EMBL/GenBank/DDBJ whole genome shotgun (WGS) entry which is preliminary data.</text>
</comment>
<proteinExistence type="predicted"/>
<dbReference type="Gene3D" id="3.10.450.50">
    <property type="match status" value="1"/>
</dbReference>